<dbReference type="Proteomes" id="UP000003639">
    <property type="component" value="Unassembled WGS sequence"/>
</dbReference>
<sequence length="58" mass="6250">MGLSFLPFPGLSGQPVHAVRLPLQVHHILSPTGCQVFLPFPALAGYTVEKHCRGVSQI</sequence>
<dbReference type="AlphaFoldDB" id="A6NVY5"/>
<reference evidence="1 2" key="1">
    <citation type="submission" date="2007-04" db="EMBL/GenBank/DDBJ databases">
        <authorList>
            <person name="Fulton L."/>
            <person name="Clifton S."/>
            <person name="Fulton B."/>
            <person name="Xu J."/>
            <person name="Minx P."/>
            <person name="Pepin K.H."/>
            <person name="Johnson M."/>
            <person name="Thiruvilangam P."/>
            <person name="Bhonagiri V."/>
            <person name="Nash W.E."/>
            <person name="Mardis E.R."/>
            <person name="Wilson R.K."/>
        </authorList>
    </citation>
    <scope>NUCLEOTIDE SEQUENCE [LARGE SCALE GENOMIC DNA]</scope>
    <source>
        <strain evidence="1 2">ATCC 29799</strain>
    </source>
</reference>
<dbReference type="STRING" id="411467.BACCAP_02379"/>
<evidence type="ECO:0000313" key="2">
    <source>
        <dbReference type="Proteomes" id="UP000003639"/>
    </source>
</evidence>
<organism evidence="1 2">
    <name type="scientific">Pseudoflavonifractor capillosus ATCC 29799</name>
    <dbReference type="NCBI Taxonomy" id="411467"/>
    <lineage>
        <taxon>Bacteria</taxon>
        <taxon>Bacillati</taxon>
        <taxon>Bacillota</taxon>
        <taxon>Clostridia</taxon>
        <taxon>Eubacteriales</taxon>
        <taxon>Oscillospiraceae</taxon>
        <taxon>Pseudoflavonifractor</taxon>
    </lineage>
</organism>
<gene>
    <name evidence="1" type="ORF">BACCAP_02379</name>
</gene>
<keyword evidence="2" id="KW-1185">Reference proteome</keyword>
<proteinExistence type="predicted"/>
<reference evidence="1 2" key="2">
    <citation type="submission" date="2007-06" db="EMBL/GenBank/DDBJ databases">
        <title>Draft genome sequence of Pseudoflavonifractor capillosus ATCC 29799.</title>
        <authorList>
            <person name="Sudarsanam P."/>
            <person name="Ley R."/>
            <person name="Guruge J."/>
            <person name="Turnbaugh P.J."/>
            <person name="Mahowald M."/>
            <person name="Liep D."/>
            <person name="Gordon J."/>
        </authorList>
    </citation>
    <scope>NUCLEOTIDE SEQUENCE [LARGE SCALE GENOMIC DNA]</scope>
    <source>
        <strain evidence="1 2">ATCC 29799</strain>
    </source>
</reference>
<evidence type="ECO:0000313" key="1">
    <source>
        <dbReference type="EMBL" id="EDM99643.1"/>
    </source>
</evidence>
<comment type="caution">
    <text evidence="1">The sequence shown here is derived from an EMBL/GenBank/DDBJ whole genome shotgun (WGS) entry which is preliminary data.</text>
</comment>
<accession>A6NVY5</accession>
<protein>
    <submittedName>
        <fullName evidence="1">Uncharacterized protein</fullName>
    </submittedName>
</protein>
<name>A6NVY5_9FIRM</name>
<dbReference type="EMBL" id="AAXG02000015">
    <property type="protein sequence ID" value="EDM99643.1"/>
    <property type="molecule type" value="Genomic_DNA"/>
</dbReference>